<evidence type="ECO:0000313" key="2">
    <source>
        <dbReference type="EMBL" id="EDW47795.1"/>
    </source>
</evidence>
<name>B4HQZ8_DROSE</name>
<feature type="compositionally biased region" description="Basic residues" evidence="1">
    <location>
        <begin position="21"/>
        <end position="30"/>
    </location>
</feature>
<protein>
    <submittedName>
        <fullName evidence="2">GM20236</fullName>
    </submittedName>
</protein>
<dbReference type="HOGENOM" id="CLU_2998654_0_0_1"/>
<dbReference type="Proteomes" id="UP000001292">
    <property type="component" value="Unassembled WGS sequence"/>
</dbReference>
<organism evidence="3">
    <name type="scientific">Drosophila sechellia</name>
    <name type="common">Fruit fly</name>
    <dbReference type="NCBI Taxonomy" id="7238"/>
    <lineage>
        <taxon>Eukaryota</taxon>
        <taxon>Metazoa</taxon>
        <taxon>Ecdysozoa</taxon>
        <taxon>Arthropoda</taxon>
        <taxon>Hexapoda</taxon>
        <taxon>Insecta</taxon>
        <taxon>Pterygota</taxon>
        <taxon>Neoptera</taxon>
        <taxon>Endopterygota</taxon>
        <taxon>Diptera</taxon>
        <taxon>Brachycera</taxon>
        <taxon>Muscomorpha</taxon>
        <taxon>Ephydroidea</taxon>
        <taxon>Drosophilidae</taxon>
        <taxon>Drosophila</taxon>
        <taxon>Sophophora</taxon>
    </lineage>
</organism>
<keyword evidence="3" id="KW-1185">Reference proteome</keyword>
<reference evidence="2 3" key="1">
    <citation type="journal article" date="2007" name="Nature">
        <title>Evolution of genes and genomes on the Drosophila phylogeny.</title>
        <authorList>
            <consortium name="Drosophila 12 Genomes Consortium"/>
            <person name="Clark A.G."/>
            <person name="Eisen M.B."/>
            <person name="Smith D.R."/>
            <person name="Bergman C.M."/>
            <person name="Oliver B."/>
            <person name="Markow T.A."/>
            <person name="Kaufman T.C."/>
            <person name="Kellis M."/>
            <person name="Gelbart W."/>
            <person name="Iyer V.N."/>
            <person name="Pollard D.A."/>
            <person name="Sackton T.B."/>
            <person name="Larracuente A.M."/>
            <person name="Singh N.D."/>
            <person name="Abad J.P."/>
            <person name="Abt D.N."/>
            <person name="Adryan B."/>
            <person name="Aguade M."/>
            <person name="Akashi H."/>
            <person name="Anderson W.W."/>
            <person name="Aquadro C.F."/>
            <person name="Ardell D.H."/>
            <person name="Arguello R."/>
            <person name="Artieri C.G."/>
            <person name="Barbash D.A."/>
            <person name="Barker D."/>
            <person name="Barsanti P."/>
            <person name="Batterham P."/>
            <person name="Batzoglou S."/>
            <person name="Begun D."/>
            <person name="Bhutkar A."/>
            <person name="Blanco E."/>
            <person name="Bosak S.A."/>
            <person name="Bradley R.K."/>
            <person name="Brand A.D."/>
            <person name="Brent M.R."/>
            <person name="Brooks A.N."/>
            <person name="Brown R.H."/>
            <person name="Butlin R.K."/>
            <person name="Caggese C."/>
            <person name="Calvi B.R."/>
            <person name="Bernardo de Carvalho A."/>
            <person name="Caspi A."/>
            <person name="Castrezana S."/>
            <person name="Celniker S.E."/>
            <person name="Chang J.L."/>
            <person name="Chapple C."/>
            <person name="Chatterji S."/>
            <person name="Chinwalla A."/>
            <person name="Civetta A."/>
            <person name="Clifton S.W."/>
            <person name="Comeron J.M."/>
            <person name="Costello J.C."/>
            <person name="Coyne J.A."/>
            <person name="Daub J."/>
            <person name="David R.G."/>
            <person name="Delcher A.L."/>
            <person name="Delehaunty K."/>
            <person name="Do C.B."/>
            <person name="Ebling H."/>
            <person name="Edwards K."/>
            <person name="Eickbush T."/>
            <person name="Evans J.D."/>
            <person name="Filipski A."/>
            <person name="Findeiss S."/>
            <person name="Freyhult E."/>
            <person name="Fulton L."/>
            <person name="Fulton R."/>
            <person name="Garcia A.C."/>
            <person name="Gardiner A."/>
            <person name="Garfield D.A."/>
            <person name="Garvin B.E."/>
            <person name="Gibson G."/>
            <person name="Gilbert D."/>
            <person name="Gnerre S."/>
            <person name="Godfrey J."/>
            <person name="Good R."/>
            <person name="Gotea V."/>
            <person name="Gravely B."/>
            <person name="Greenberg A.J."/>
            <person name="Griffiths-Jones S."/>
            <person name="Gross S."/>
            <person name="Guigo R."/>
            <person name="Gustafson E.A."/>
            <person name="Haerty W."/>
            <person name="Hahn M.W."/>
            <person name="Halligan D.L."/>
            <person name="Halpern A.L."/>
            <person name="Halter G.M."/>
            <person name="Han M.V."/>
            <person name="Heger A."/>
            <person name="Hillier L."/>
            <person name="Hinrichs A.S."/>
            <person name="Holmes I."/>
            <person name="Hoskins R.A."/>
            <person name="Hubisz M.J."/>
            <person name="Hultmark D."/>
            <person name="Huntley M.A."/>
            <person name="Jaffe D.B."/>
            <person name="Jagadeeshan S."/>
            <person name="Jeck W.R."/>
            <person name="Johnson J."/>
            <person name="Jones C.D."/>
            <person name="Jordan W.C."/>
            <person name="Karpen G.H."/>
            <person name="Kataoka E."/>
            <person name="Keightley P.D."/>
            <person name="Kheradpour P."/>
            <person name="Kirkness E.F."/>
            <person name="Koerich L.B."/>
            <person name="Kristiansen K."/>
            <person name="Kudrna D."/>
            <person name="Kulathinal R.J."/>
            <person name="Kumar S."/>
            <person name="Kwok R."/>
            <person name="Lander E."/>
            <person name="Langley C.H."/>
            <person name="Lapoint R."/>
            <person name="Lazzaro B.P."/>
            <person name="Lee S.J."/>
            <person name="Levesque L."/>
            <person name="Li R."/>
            <person name="Lin C.F."/>
            <person name="Lin M.F."/>
            <person name="Lindblad-Toh K."/>
            <person name="Llopart A."/>
            <person name="Long M."/>
            <person name="Low L."/>
            <person name="Lozovsky E."/>
            <person name="Lu J."/>
            <person name="Luo M."/>
            <person name="Machado C.A."/>
            <person name="Makalowski W."/>
            <person name="Marzo M."/>
            <person name="Matsuda M."/>
            <person name="Matzkin L."/>
            <person name="McAllister B."/>
            <person name="McBride C.S."/>
            <person name="McKernan B."/>
            <person name="McKernan K."/>
            <person name="Mendez-Lago M."/>
            <person name="Minx P."/>
            <person name="Mollenhauer M.U."/>
            <person name="Montooth K."/>
            <person name="Mount S.M."/>
            <person name="Mu X."/>
            <person name="Myers E."/>
            <person name="Negre B."/>
            <person name="Newfeld S."/>
            <person name="Nielsen R."/>
            <person name="Noor M.A."/>
            <person name="O'Grady P."/>
            <person name="Pachter L."/>
            <person name="Papaceit M."/>
            <person name="Parisi M.J."/>
            <person name="Parisi M."/>
            <person name="Parts L."/>
            <person name="Pedersen J.S."/>
            <person name="Pesole G."/>
            <person name="Phillippy A.M."/>
            <person name="Ponting C.P."/>
            <person name="Pop M."/>
            <person name="Porcelli D."/>
            <person name="Powell J.R."/>
            <person name="Prohaska S."/>
            <person name="Pruitt K."/>
            <person name="Puig M."/>
            <person name="Quesneville H."/>
            <person name="Ram K.R."/>
            <person name="Rand D."/>
            <person name="Rasmussen M.D."/>
            <person name="Reed L.K."/>
            <person name="Reenan R."/>
            <person name="Reily A."/>
            <person name="Remington K.A."/>
            <person name="Rieger T.T."/>
            <person name="Ritchie M.G."/>
            <person name="Robin C."/>
            <person name="Rogers Y.H."/>
            <person name="Rohde C."/>
            <person name="Rozas J."/>
            <person name="Rubenfield M.J."/>
            <person name="Ruiz A."/>
            <person name="Russo S."/>
            <person name="Salzberg S.L."/>
            <person name="Sanchez-Gracia A."/>
            <person name="Saranga D.J."/>
            <person name="Sato H."/>
            <person name="Schaeffer S.W."/>
            <person name="Schatz M.C."/>
            <person name="Schlenke T."/>
            <person name="Schwartz R."/>
            <person name="Segarra C."/>
            <person name="Singh R.S."/>
            <person name="Sirot L."/>
            <person name="Sirota M."/>
            <person name="Sisneros N.B."/>
            <person name="Smith C.D."/>
            <person name="Smith T.F."/>
            <person name="Spieth J."/>
            <person name="Stage D.E."/>
            <person name="Stark A."/>
            <person name="Stephan W."/>
            <person name="Strausberg R.L."/>
            <person name="Strempel S."/>
            <person name="Sturgill D."/>
            <person name="Sutton G."/>
            <person name="Sutton G.G."/>
            <person name="Tao W."/>
            <person name="Teichmann S."/>
            <person name="Tobari Y.N."/>
            <person name="Tomimura Y."/>
            <person name="Tsolas J.M."/>
            <person name="Valente V.L."/>
            <person name="Venter E."/>
            <person name="Venter J.C."/>
            <person name="Vicario S."/>
            <person name="Vieira F.G."/>
            <person name="Vilella A.J."/>
            <person name="Villasante A."/>
            <person name="Walenz B."/>
            <person name="Wang J."/>
            <person name="Wasserman M."/>
            <person name="Watts T."/>
            <person name="Wilson D."/>
            <person name="Wilson R.K."/>
            <person name="Wing R.A."/>
            <person name="Wolfner M.F."/>
            <person name="Wong A."/>
            <person name="Wong G.K."/>
            <person name="Wu C.I."/>
            <person name="Wu G."/>
            <person name="Yamamoto D."/>
            <person name="Yang H.P."/>
            <person name="Yang S.P."/>
            <person name="Yorke J.A."/>
            <person name="Yoshida K."/>
            <person name="Zdobnov E."/>
            <person name="Zhang P."/>
            <person name="Zhang Y."/>
            <person name="Zimin A.V."/>
            <person name="Baldwin J."/>
            <person name="Abdouelleil A."/>
            <person name="Abdulkadir J."/>
            <person name="Abebe A."/>
            <person name="Abera B."/>
            <person name="Abreu J."/>
            <person name="Acer S.C."/>
            <person name="Aftuck L."/>
            <person name="Alexander A."/>
            <person name="An P."/>
            <person name="Anderson E."/>
            <person name="Anderson S."/>
            <person name="Arachi H."/>
            <person name="Azer M."/>
            <person name="Bachantsang P."/>
            <person name="Barry A."/>
            <person name="Bayul T."/>
            <person name="Berlin A."/>
            <person name="Bessette D."/>
            <person name="Bloom T."/>
            <person name="Blye J."/>
            <person name="Boguslavskiy L."/>
            <person name="Bonnet C."/>
            <person name="Boukhgalter B."/>
            <person name="Bourzgui I."/>
            <person name="Brown A."/>
            <person name="Cahill P."/>
            <person name="Channer S."/>
            <person name="Cheshatsang Y."/>
            <person name="Chuda L."/>
            <person name="Citroen M."/>
            <person name="Collymore A."/>
            <person name="Cooke P."/>
            <person name="Costello M."/>
            <person name="D'Aco K."/>
            <person name="Daza R."/>
            <person name="De Haan G."/>
            <person name="DeGray S."/>
            <person name="DeMaso C."/>
            <person name="Dhargay N."/>
            <person name="Dooley K."/>
            <person name="Dooley E."/>
            <person name="Doricent M."/>
            <person name="Dorje P."/>
            <person name="Dorjee K."/>
            <person name="Dupes A."/>
            <person name="Elong R."/>
            <person name="Falk J."/>
            <person name="Farina A."/>
            <person name="Faro S."/>
            <person name="Ferguson D."/>
            <person name="Fisher S."/>
            <person name="Foley C.D."/>
            <person name="Franke A."/>
            <person name="Friedrich D."/>
            <person name="Gadbois L."/>
            <person name="Gearin G."/>
            <person name="Gearin C.R."/>
            <person name="Giannoukos G."/>
            <person name="Goode T."/>
            <person name="Graham J."/>
            <person name="Grandbois E."/>
            <person name="Grewal S."/>
            <person name="Gyaltsen K."/>
            <person name="Hafez N."/>
            <person name="Hagos B."/>
            <person name="Hall J."/>
            <person name="Henson C."/>
            <person name="Hollinger A."/>
            <person name="Honan T."/>
            <person name="Huard M.D."/>
            <person name="Hughes L."/>
            <person name="Hurhula B."/>
            <person name="Husby M.E."/>
            <person name="Kamat A."/>
            <person name="Kanga B."/>
            <person name="Kashin S."/>
            <person name="Khazanovich D."/>
            <person name="Kisner P."/>
            <person name="Lance K."/>
            <person name="Lara M."/>
            <person name="Lee W."/>
            <person name="Lennon N."/>
            <person name="Letendre F."/>
            <person name="LeVine R."/>
            <person name="Lipovsky A."/>
            <person name="Liu X."/>
            <person name="Liu J."/>
            <person name="Liu S."/>
            <person name="Lokyitsang T."/>
            <person name="Lokyitsang Y."/>
            <person name="Lubonja R."/>
            <person name="Lui A."/>
            <person name="MacDonald P."/>
            <person name="Magnisalis V."/>
            <person name="Maru K."/>
            <person name="Matthews C."/>
            <person name="McCusker W."/>
            <person name="McDonough S."/>
            <person name="Mehta T."/>
            <person name="Meldrim J."/>
            <person name="Meneus L."/>
            <person name="Mihai O."/>
            <person name="Mihalev A."/>
            <person name="Mihova T."/>
            <person name="Mittelman R."/>
            <person name="Mlenga V."/>
            <person name="Montmayeur A."/>
            <person name="Mulrain L."/>
            <person name="Navidi A."/>
            <person name="Naylor J."/>
            <person name="Negash T."/>
            <person name="Nguyen T."/>
            <person name="Nguyen N."/>
            <person name="Nicol R."/>
            <person name="Norbu C."/>
            <person name="Norbu N."/>
            <person name="Novod N."/>
            <person name="O'Neill B."/>
            <person name="Osman S."/>
            <person name="Markiewicz E."/>
            <person name="Oyono O.L."/>
            <person name="Patti C."/>
            <person name="Phunkhang P."/>
            <person name="Pierre F."/>
            <person name="Priest M."/>
            <person name="Raghuraman S."/>
            <person name="Rege F."/>
            <person name="Reyes R."/>
            <person name="Rise C."/>
            <person name="Rogov P."/>
            <person name="Ross K."/>
            <person name="Ryan E."/>
            <person name="Settipalli S."/>
            <person name="Shea T."/>
            <person name="Sherpa N."/>
            <person name="Shi L."/>
            <person name="Shih D."/>
            <person name="Sparrow T."/>
            <person name="Spaulding J."/>
            <person name="Stalker J."/>
            <person name="Stange-Thomann N."/>
            <person name="Stavropoulos S."/>
            <person name="Stone C."/>
            <person name="Strader C."/>
            <person name="Tesfaye S."/>
            <person name="Thomson T."/>
            <person name="Thoulutsang Y."/>
            <person name="Thoulutsang D."/>
            <person name="Topham K."/>
            <person name="Topping I."/>
            <person name="Tsamla T."/>
            <person name="Vassiliev H."/>
            <person name="Vo A."/>
            <person name="Wangchuk T."/>
            <person name="Wangdi T."/>
            <person name="Weiand M."/>
            <person name="Wilkinson J."/>
            <person name="Wilson A."/>
            <person name="Yadav S."/>
            <person name="Young G."/>
            <person name="Yu Q."/>
            <person name="Zembek L."/>
            <person name="Zhong D."/>
            <person name="Zimmer A."/>
            <person name="Zwirko Z."/>
            <person name="Jaffe D.B."/>
            <person name="Alvarez P."/>
            <person name="Brockman W."/>
            <person name="Butler J."/>
            <person name="Chin C."/>
            <person name="Gnerre S."/>
            <person name="Grabherr M."/>
            <person name="Kleber M."/>
            <person name="Mauceli E."/>
            <person name="MacCallum I."/>
        </authorList>
    </citation>
    <scope>NUCLEOTIDE SEQUENCE [LARGE SCALE GENOMIC DNA]</scope>
    <source>
        <strain evidence="3">Rob3c / Tucson 14021-0248.25</strain>
    </source>
</reference>
<evidence type="ECO:0000313" key="3">
    <source>
        <dbReference type="Proteomes" id="UP000001292"/>
    </source>
</evidence>
<proteinExistence type="predicted"/>
<sequence>MGGHSSLRNFDIREAAQHKQQTIRRQHKIVSLKQKHETESESLIQRQGDLTNTNPSD</sequence>
<feature type="compositionally biased region" description="Polar residues" evidence="1">
    <location>
        <begin position="41"/>
        <end position="57"/>
    </location>
</feature>
<dbReference type="AlphaFoldDB" id="B4HQZ8"/>
<dbReference type="SMR" id="B4HQZ8"/>
<evidence type="ECO:0000256" key="1">
    <source>
        <dbReference type="SAM" id="MobiDB-lite"/>
    </source>
</evidence>
<feature type="region of interest" description="Disordered" evidence="1">
    <location>
        <begin position="16"/>
        <end position="57"/>
    </location>
</feature>
<accession>B4HQZ8</accession>
<dbReference type="EMBL" id="CH480816">
    <property type="protein sequence ID" value="EDW47795.1"/>
    <property type="molecule type" value="Genomic_DNA"/>
</dbReference>
<gene>
    <name evidence="2" type="primary">Dsec\GM20236</name>
    <name evidence="2" type="ORF">Dsec_GM20236</name>
</gene>